<dbReference type="AlphaFoldDB" id="A0A8H6YCW6"/>
<sequence length="403" mass="44159">MSDTPSLPNVPGPNVPGSNTVPTPTTTIPPAITYSKRKIDEVVATFEESKKSKTGKCPKRSVNAIKTTPKLLDSVARYFPRSVHPYMDIGSALHNGADRHWGTPVDDVPSNETQMPASEKARQDLAVAAFEKPFKPGPPRYCQSGRIDASLSSSGRVADTGGLKNCVEYVLPNPTKHLLLPAIQKSDSKSIRGLAHLILRYYILPWSLRLQLLPLVIPTVNHLTPQMTGNDAQGADQAQGPPTTNAYVPFNSHILVLGSYDGTYDPEQYDKGLLCSELLLRVFRHIWTAPSSAFNGLDKGIPAICHARLHNKYKMELEMIGCAAVQFDGTFNYEKFFDTIVQLFSRLLNDTWAVDTLAWYDRMVFRDSAPARRELDAAPVPNAVDLILVQHAAHAASAASTSG</sequence>
<feature type="region of interest" description="Disordered" evidence="1">
    <location>
        <begin position="1"/>
        <end position="32"/>
    </location>
</feature>
<proteinExistence type="predicted"/>
<feature type="compositionally biased region" description="Low complexity" evidence="1">
    <location>
        <begin position="15"/>
        <end position="32"/>
    </location>
</feature>
<organism evidence="2 3">
    <name type="scientific">Mycena venus</name>
    <dbReference type="NCBI Taxonomy" id="2733690"/>
    <lineage>
        <taxon>Eukaryota</taxon>
        <taxon>Fungi</taxon>
        <taxon>Dikarya</taxon>
        <taxon>Basidiomycota</taxon>
        <taxon>Agaricomycotina</taxon>
        <taxon>Agaricomycetes</taxon>
        <taxon>Agaricomycetidae</taxon>
        <taxon>Agaricales</taxon>
        <taxon>Marasmiineae</taxon>
        <taxon>Mycenaceae</taxon>
        <taxon>Mycena</taxon>
    </lineage>
</organism>
<evidence type="ECO:0000256" key="1">
    <source>
        <dbReference type="SAM" id="MobiDB-lite"/>
    </source>
</evidence>
<dbReference type="InterPro" id="IPR046521">
    <property type="entry name" value="DUF6698"/>
</dbReference>
<name>A0A8H6YCW6_9AGAR</name>
<keyword evidence="3" id="KW-1185">Reference proteome</keyword>
<accession>A0A8H6YCW6</accession>
<dbReference type="Pfam" id="PF20414">
    <property type="entry name" value="DUF6698"/>
    <property type="match status" value="1"/>
</dbReference>
<evidence type="ECO:0000313" key="2">
    <source>
        <dbReference type="EMBL" id="KAF7356031.1"/>
    </source>
</evidence>
<dbReference type="OrthoDB" id="3220614at2759"/>
<dbReference type="EMBL" id="JACAZI010000007">
    <property type="protein sequence ID" value="KAF7356031.1"/>
    <property type="molecule type" value="Genomic_DNA"/>
</dbReference>
<protein>
    <submittedName>
        <fullName evidence="2">Uncharacterized protein</fullName>
    </submittedName>
</protein>
<evidence type="ECO:0000313" key="3">
    <source>
        <dbReference type="Proteomes" id="UP000620124"/>
    </source>
</evidence>
<dbReference type="Proteomes" id="UP000620124">
    <property type="component" value="Unassembled WGS sequence"/>
</dbReference>
<gene>
    <name evidence="2" type="ORF">MVEN_00932600</name>
</gene>
<reference evidence="2" key="1">
    <citation type="submission" date="2020-05" db="EMBL/GenBank/DDBJ databases">
        <title>Mycena genomes resolve the evolution of fungal bioluminescence.</title>
        <authorList>
            <person name="Tsai I.J."/>
        </authorList>
    </citation>
    <scope>NUCLEOTIDE SEQUENCE</scope>
    <source>
        <strain evidence="2">CCC161011</strain>
    </source>
</reference>
<comment type="caution">
    <text evidence="2">The sequence shown here is derived from an EMBL/GenBank/DDBJ whole genome shotgun (WGS) entry which is preliminary data.</text>
</comment>